<protein>
    <submittedName>
        <fullName evidence="1">Uncharacterized protein</fullName>
    </submittedName>
</protein>
<reference evidence="1 2" key="1">
    <citation type="submission" date="2016-10" db="EMBL/GenBank/DDBJ databases">
        <authorList>
            <person name="de Groot N.N."/>
        </authorList>
    </citation>
    <scope>NUCLEOTIDE SEQUENCE [LARGE SCALE GENOMIC DNA]</scope>
    <source>
        <strain evidence="1 2">CCM7597</strain>
    </source>
</reference>
<dbReference type="RefSeq" id="WP_093043156.1">
    <property type="nucleotide sequence ID" value="NZ_FNQR01000003.1"/>
</dbReference>
<dbReference type="Proteomes" id="UP000198584">
    <property type="component" value="Unassembled WGS sequence"/>
</dbReference>
<evidence type="ECO:0000313" key="1">
    <source>
        <dbReference type="EMBL" id="SEA22710.1"/>
    </source>
</evidence>
<proteinExistence type="predicted"/>
<sequence>MTSLLWIGFFLFLLLGVSRLMGERKGNITFDNYYLHLKDQVRVITEELHAQGREVECIYYRTFLVDGEDYLLREAHVRGDQRLFLKKIDRRKNH</sequence>
<dbReference type="STRING" id="571932.SAMN05421743_103235"/>
<name>A0A1H3ZG74_9BACI</name>
<evidence type="ECO:0000313" key="2">
    <source>
        <dbReference type="Proteomes" id="UP000198584"/>
    </source>
</evidence>
<gene>
    <name evidence="1" type="ORF">SAMN05421743_103235</name>
</gene>
<accession>A0A1H3ZG74</accession>
<keyword evidence="2" id="KW-1185">Reference proteome</keyword>
<organism evidence="1 2">
    <name type="scientific">Thalassobacillus cyri</name>
    <dbReference type="NCBI Taxonomy" id="571932"/>
    <lineage>
        <taxon>Bacteria</taxon>
        <taxon>Bacillati</taxon>
        <taxon>Bacillota</taxon>
        <taxon>Bacilli</taxon>
        <taxon>Bacillales</taxon>
        <taxon>Bacillaceae</taxon>
        <taxon>Thalassobacillus</taxon>
    </lineage>
</organism>
<dbReference type="EMBL" id="FNQR01000003">
    <property type="protein sequence ID" value="SEA22710.1"/>
    <property type="molecule type" value="Genomic_DNA"/>
</dbReference>
<dbReference type="AlphaFoldDB" id="A0A1H3ZG74"/>
<dbReference type="OrthoDB" id="2969827at2"/>